<feature type="domain" description="AAA+ ATPase" evidence="13">
    <location>
        <begin position="1832"/>
        <end position="1973"/>
    </location>
</feature>
<dbReference type="Gene3D" id="3.20.180.20">
    <property type="entry name" value="Dynein heavy chain, N-terminal domain 2"/>
    <property type="match status" value="1"/>
</dbReference>
<dbReference type="Gene3D" id="1.20.920.30">
    <property type="match status" value="1"/>
</dbReference>
<dbReference type="Pfam" id="PF22597">
    <property type="entry name" value="DYN_lid"/>
    <property type="match status" value="1"/>
</dbReference>
<feature type="region of interest" description="Disordered" evidence="12">
    <location>
        <begin position="713"/>
        <end position="740"/>
    </location>
</feature>
<dbReference type="Proteomes" id="UP001217089">
    <property type="component" value="Unassembled WGS sequence"/>
</dbReference>
<comment type="similarity">
    <text evidence="2">Belongs to the dynein heavy chain family.</text>
</comment>
<dbReference type="Gene3D" id="1.20.58.1120">
    <property type="match status" value="1"/>
</dbReference>
<dbReference type="InterPro" id="IPR041466">
    <property type="entry name" value="Dynein_AAA5_ext"/>
</dbReference>
<keyword evidence="7" id="KW-0243">Dynein</keyword>
<dbReference type="SUPFAM" id="SSF52540">
    <property type="entry name" value="P-loop containing nucleoside triphosphate hydrolases"/>
    <property type="match status" value="4"/>
</dbReference>
<dbReference type="InterPro" id="IPR026983">
    <property type="entry name" value="DHC"/>
</dbReference>
<dbReference type="Gene3D" id="1.10.472.130">
    <property type="match status" value="1"/>
</dbReference>
<sequence>MATTNGYANHNGMSNGINGSTNGDMNEELTPRERTKMSGVGIDGYPRLPPIQRSKKADDPYANSKLMTFRLANHKQALLMKILQEDAIRAAEETKEYVEKTPPTETNPDYPPELNYRYLRQCVEAGPFTPMQSKWTEHILKMIPDRLQQSPALKEVVNELFEEIKADFKHSMKKSMVQHVLVKPGVKGLDGEEAGPPPEEPQAQGPMEFESLKNNVILDLEKTEDKLMHSWFPGIINIFADKNNLATVRAEKLDNFYSCLTTLISNQLKNLLERTIDSFVALFDPNDKQHLPLLKMELTFDDEKMQFYPPKEDLEETVVFVIKQICKTMQQVPTVQSWLAGGSTVNHTDVSVADHVVHRALTKLKKAVKLNFEDPQYHLESFIRRYEYIVNGQAASEVAEYVKEEHTFAEYQEQIEKFRGKAREIMGLPSIEHFDMIRLDCEDLKRGLAEASRGHAEALLKKVSDDHRIENKSICQEFQTIKDRALKVPENSEELMEMMSFVQNARTGGMIKLNERITESKNRLAYLIDVYMFPAEDIDLNCEVLTWPKRINPVFDDNDDLVEKSKQSGEKSLLEKREKVMLELEKLRKRVDEFNDYGELDMMQQYVQDVRVVQKRITDVQESITWINKEEQLYKYPLTTYPDVEEISTAVDPFLRLFNIVTKWQKAEKKWMDGAFLDLDAETVEAEVDEYNRDMYKVQKVFNTKVKKLQMEVEERNRDKKKRRRQKEESGEDVDKEDEDEQLHLPAAVTVCTTVQDQMRDFKETIPVIGIMCNVGMRSRHWSQMSEIAGFDLTPDSGTTLRKVLKLSLDPFMEQFEGISAAATKEFSLEKAMNKMMEDWESINFNLTGYRDTGISILSSVDDIQTTLDDQIVKTQTMRGSPFIKPFDKEIREWEERLLRIQDTLDEWLKVQAQWLYLEPIFSSEDIMQQMPEEGRLFQIVDKNWKDVMRHTVRDPKVLQATNLPGLLEKLQDSNGLLDKIMKGLNAYLEKKRLFFPRFFFLSNDEMLEILSETKDPLRVQPHLKKCFEGIAKLEFDSKLDIHGMFSSENEKVKFINSISTSEARGAVEKWLLQVEEVMLGSVRDVCAKAMDAYWTTEVHDAIKSGPGGLKDYLKKLLEQLDQIVLLVRGKLSKGVSNENDFNWLAQLRYYWENENMRVRMTNATVKYAYEYLGNTPRLVITPLTDRCYRTLIGAFHLNLNGAPEGPAGTGKTETVKDLAKALAVQCVVFNCSDGLDYIAMGKFFKGLASAGAWACFDEFNRIDLEVLSVIAQQILCIIRAVQSHMDVFIFEGTELNLNPNCYVCITMNPGYAGRSELPDNLKVLFRTVAMMVPDYAMIAEISLYSCGFQSARPLSVKIVTVYRLCSEQLSSQFHYDYGMRAVKAVLSAAANLKLKFPDENEDILLMRSIIDVNLPKFLSHDIPLFNGIMSDLFPGVKLPEADYEIFLNAMNRICEKKNLQFVDFFKEKIIQTYEMMIVRHGFMLVGEPFGGKTMVIKTLCEGMTLLAEEGHQDYEKVMYRIINPKSITMGQLFGMFDPVSHEWTDGIVANTFREFASTDTPDRKWVVFDGPIDALWIENMNTVLDDNKKLCLMSGEIIQMSSVMSLIFETMDLAQASPATVSRCGMIYLEPTTLGWRPIMRSWLNAMPEIMAKEAVDVIEAMFEWLVDPCMEFVRKNCKEYIPSKQANQLSSLMALVDMLMYEGINAEDAHENRHLRTWVISAILFAIPWSVAACVDVDGRAKFDAYYKELLSGKFEESPVPKAVGKFDVPLPNEQQVFDVFYEQKARGAWKHWNELIRGIEIKGQKIREMLVPTVDTARYTYLMSLCVEHARPLLFVGPTGTGKSVYVQDKLMNGLSKDKYLPAFVNFSAQTSANQTQNIIMSRLDKRRKGVFGPQMGKKAVIFVDDLNMPAKEVYGAQPPIELLRQYDLKDTTKLTLQDVQLITAMGPPGGGRNDVTPRFLRHFNIVAMNQFSDESMVKIFNTLLTTYFRNSEFTADYFSLATQIVQATCDMYKQAIANLLPTPAKSHYVFNLRDFSRVILGICLIKKPQVENKRTLIRLWVHEVMRVFYDRLTDDADRSWLFNAVSTACKEYFKETVNSLFEHLAGDGTGQGNVKEDDMRSLMFGDYMNPDAEPEDRVYDEVKDIDQMYTIAEQCLEEYNNTHKNRMNLVIFRYVLEHLSRISRILRIPGGNALLVGVGGSGRQSLTRLATAMAGYDLFQPEITKNYGKVEWREDIKGVLKACGAQGKTTSFLITDTQIKEESFLEDIDNLLNTGEIPNIWAMDEKSGNYGDRQTNSSSW</sequence>
<evidence type="ECO:0000256" key="2">
    <source>
        <dbReference type="ARBA" id="ARBA00008887"/>
    </source>
</evidence>
<keyword evidence="10" id="KW-0206">Cytoskeleton</keyword>
<dbReference type="InterPro" id="IPR013602">
    <property type="entry name" value="Dynein_heavy_linker"/>
</dbReference>
<evidence type="ECO:0000256" key="11">
    <source>
        <dbReference type="SAM" id="Coils"/>
    </source>
</evidence>
<feature type="domain" description="AAA+ ATPase" evidence="13">
    <location>
        <begin position="1198"/>
        <end position="1301"/>
    </location>
</feature>
<dbReference type="InterPro" id="IPR027417">
    <property type="entry name" value="P-loop_NTPase"/>
</dbReference>
<feature type="coiled-coil region" evidence="11">
    <location>
        <begin position="570"/>
        <end position="597"/>
    </location>
</feature>
<keyword evidence="8 11" id="KW-0175">Coiled coil</keyword>
<evidence type="ECO:0000259" key="13">
    <source>
        <dbReference type="SMART" id="SM00382"/>
    </source>
</evidence>
<evidence type="ECO:0000256" key="1">
    <source>
        <dbReference type="ARBA" id="ARBA00004245"/>
    </source>
</evidence>
<gene>
    <name evidence="14" type="ORF">KUTeg_020326</name>
</gene>
<dbReference type="Gene3D" id="1.20.140.100">
    <property type="entry name" value="Dynein heavy chain, N-terminal domain 2"/>
    <property type="match status" value="1"/>
</dbReference>
<evidence type="ECO:0000256" key="4">
    <source>
        <dbReference type="ARBA" id="ARBA00022701"/>
    </source>
</evidence>
<keyword evidence="3" id="KW-0963">Cytoplasm</keyword>
<evidence type="ECO:0000256" key="3">
    <source>
        <dbReference type="ARBA" id="ARBA00022490"/>
    </source>
</evidence>
<dbReference type="InterPro" id="IPR003593">
    <property type="entry name" value="AAA+_ATPase"/>
</dbReference>
<dbReference type="Pfam" id="PF12774">
    <property type="entry name" value="AAA_6"/>
    <property type="match status" value="1"/>
</dbReference>
<dbReference type="Pfam" id="PF12780">
    <property type="entry name" value="AAA_8"/>
    <property type="match status" value="1"/>
</dbReference>
<feature type="compositionally biased region" description="Acidic residues" evidence="12">
    <location>
        <begin position="730"/>
        <end position="740"/>
    </location>
</feature>
<dbReference type="Pfam" id="PF12775">
    <property type="entry name" value="AAA_7"/>
    <property type="match status" value="1"/>
</dbReference>
<evidence type="ECO:0000313" key="15">
    <source>
        <dbReference type="Proteomes" id="UP001217089"/>
    </source>
</evidence>
<keyword evidence="5" id="KW-0547">Nucleotide-binding</keyword>
<dbReference type="Gene3D" id="1.10.287.2620">
    <property type="match status" value="1"/>
</dbReference>
<dbReference type="Pfam" id="PF08393">
    <property type="entry name" value="DHC_N2"/>
    <property type="match status" value="1"/>
</dbReference>
<dbReference type="InterPro" id="IPR024317">
    <property type="entry name" value="Dynein_heavy_chain_D4_dom"/>
</dbReference>
<accession>A0ABQ9E7I7</accession>
<name>A0ABQ9E7I7_TEGGR</name>
<dbReference type="EMBL" id="JARBDR010000918">
    <property type="protein sequence ID" value="KAJ8301339.1"/>
    <property type="molecule type" value="Genomic_DNA"/>
</dbReference>
<feature type="compositionally biased region" description="Polar residues" evidence="12">
    <location>
        <begin position="1"/>
        <end position="24"/>
    </location>
</feature>
<evidence type="ECO:0000256" key="12">
    <source>
        <dbReference type="SAM" id="MobiDB-lite"/>
    </source>
</evidence>
<dbReference type="InterPro" id="IPR043157">
    <property type="entry name" value="Dynein_AAA1S"/>
</dbReference>
<dbReference type="Gene3D" id="3.40.50.300">
    <property type="entry name" value="P-loop containing nucleotide triphosphate hydrolases"/>
    <property type="match status" value="3"/>
</dbReference>
<evidence type="ECO:0000256" key="9">
    <source>
        <dbReference type="ARBA" id="ARBA00023175"/>
    </source>
</evidence>
<comment type="subcellular location">
    <subcellularLocation>
        <location evidence="1">Cytoplasm</location>
        <location evidence="1">Cytoskeleton</location>
    </subcellularLocation>
</comment>
<dbReference type="Gene3D" id="1.10.8.710">
    <property type="match status" value="1"/>
</dbReference>
<dbReference type="InterPro" id="IPR042228">
    <property type="entry name" value="Dynein_linker_3"/>
</dbReference>
<dbReference type="Pfam" id="PF17852">
    <property type="entry name" value="Dynein_AAA_lid"/>
    <property type="match status" value="1"/>
</dbReference>
<evidence type="ECO:0000256" key="5">
    <source>
        <dbReference type="ARBA" id="ARBA00022741"/>
    </source>
</evidence>
<evidence type="ECO:0000256" key="6">
    <source>
        <dbReference type="ARBA" id="ARBA00022840"/>
    </source>
</evidence>
<evidence type="ECO:0000313" key="14">
    <source>
        <dbReference type="EMBL" id="KAJ8301339.1"/>
    </source>
</evidence>
<dbReference type="InterPro" id="IPR035699">
    <property type="entry name" value="AAA_6"/>
</dbReference>
<keyword evidence="9" id="KW-0505">Motor protein</keyword>
<reference evidence="14 15" key="1">
    <citation type="submission" date="2022-12" db="EMBL/GenBank/DDBJ databases">
        <title>Chromosome-level genome of Tegillarca granosa.</title>
        <authorList>
            <person name="Kim J."/>
        </authorList>
    </citation>
    <scope>NUCLEOTIDE SEQUENCE [LARGE SCALE GENOMIC DNA]</scope>
    <source>
        <strain evidence="14">Teg-2019</strain>
        <tissue evidence="14">Adductor muscle</tissue>
    </source>
</reference>
<dbReference type="InterPro" id="IPR042222">
    <property type="entry name" value="Dynein_2_N"/>
</dbReference>
<evidence type="ECO:0000256" key="7">
    <source>
        <dbReference type="ARBA" id="ARBA00023017"/>
    </source>
</evidence>
<dbReference type="PANTHER" id="PTHR22878">
    <property type="entry name" value="DYNEIN HEAVY CHAIN 6, AXONEMAL-LIKE-RELATED"/>
    <property type="match status" value="1"/>
</dbReference>
<proteinExistence type="inferred from homology"/>
<organism evidence="14 15">
    <name type="scientific">Tegillarca granosa</name>
    <name type="common">Malaysian cockle</name>
    <name type="synonym">Anadara granosa</name>
    <dbReference type="NCBI Taxonomy" id="220873"/>
    <lineage>
        <taxon>Eukaryota</taxon>
        <taxon>Metazoa</taxon>
        <taxon>Spiralia</taxon>
        <taxon>Lophotrochozoa</taxon>
        <taxon>Mollusca</taxon>
        <taxon>Bivalvia</taxon>
        <taxon>Autobranchia</taxon>
        <taxon>Pteriomorphia</taxon>
        <taxon>Arcoida</taxon>
        <taxon>Arcoidea</taxon>
        <taxon>Arcidae</taxon>
        <taxon>Tegillarca</taxon>
    </lineage>
</organism>
<feature type="region of interest" description="Disordered" evidence="12">
    <location>
        <begin position="187"/>
        <end position="207"/>
    </location>
</feature>
<keyword evidence="4" id="KW-0493">Microtubule</keyword>
<evidence type="ECO:0000256" key="10">
    <source>
        <dbReference type="ARBA" id="ARBA00023212"/>
    </source>
</evidence>
<evidence type="ECO:0000256" key="8">
    <source>
        <dbReference type="ARBA" id="ARBA00023054"/>
    </source>
</evidence>
<comment type="caution">
    <text evidence="14">The sequence shown here is derived from an EMBL/GenBank/DDBJ whole genome shotgun (WGS) entry which is preliminary data.</text>
</comment>
<feature type="region of interest" description="Disordered" evidence="12">
    <location>
        <begin position="1"/>
        <end position="58"/>
    </location>
</feature>
<dbReference type="SMART" id="SM00382">
    <property type="entry name" value="AAA"/>
    <property type="match status" value="2"/>
</dbReference>
<keyword evidence="6" id="KW-0067">ATP-binding</keyword>
<dbReference type="PANTHER" id="PTHR22878:SF70">
    <property type="entry name" value="DYNEIN HEAVY CHAIN 2, AXONEMAL"/>
    <property type="match status" value="1"/>
</dbReference>
<dbReference type="InterPro" id="IPR054354">
    <property type="entry name" value="DYNC2H1-like_lid"/>
</dbReference>
<protein>
    <recommendedName>
        <fullName evidence="13">AAA+ ATPase domain-containing protein</fullName>
    </recommendedName>
</protein>
<keyword evidence="15" id="KW-1185">Reference proteome</keyword>